<keyword evidence="1" id="KW-1133">Transmembrane helix</keyword>
<dbReference type="PANTHER" id="PTHR40115:SF1">
    <property type="entry name" value="INNER MEMBRANE PROTEIN WITH PEPSY TM HELIX"/>
    <property type="match status" value="1"/>
</dbReference>
<evidence type="ECO:0000313" key="4">
    <source>
        <dbReference type="Proteomes" id="UP000494201"/>
    </source>
</evidence>
<dbReference type="InterPro" id="IPR032307">
    <property type="entry name" value="PepSY_TM-like_2"/>
</dbReference>
<protein>
    <submittedName>
        <fullName evidence="3">PepSY-associated TM helix domain-containing protein</fullName>
    </submittedName>
</protein>
<gene>
    <name evidence="3" type="ORF">BAN20980_03862</name>
    <name evidence="2" type="ORF">JQK92_15090</name>
</gene>
<dbReference type="EMBL" id="JAFCIQ010000009">
    <property type="protein sequence ID" value="MBM2767754.1"/>
    <property type="molecule type" value="Genomic_DNA"/>
</dbReference>
<feature type="transmembrane region" description="Helical" evidence="1">
    <location>
        <begin position="187"/>
        <end position="210"/>
    </location>
</feature>
<reference evidence="3 4" key="1">
    <citation type="submission" date="2019-09" db="EMBL/GenBank/DDBJ databases">
        <authorList>
            <person name="Depoorter E."/>
        </authorList>
    </citation>
    <scope>NUCLEOTIDE SEQUENCE [LARGE SCALE GENOMIC DNA]</scope>
    <source>
        <strain evidence="3">LMG 20980</strain>
    </source>
</reference>
<dbReference type="AlphaFoldDB" id="A0A6P2GBM4"/>
<feature type="transmembrane region" description="Helical" evidence="1">
    <location>
        <begin position="216"/>
        <end position="234"/>
    </location>
</feature>
<dbReference type="RefSeq" id="WP_096501806.1">
    <property type="nucleotide sequence ID" value="NZ_CABVLY010000015.1"/>
</dbReference>
<reference evidence="2 5" key="2">
    <citation type="submission" date="2021-02" db="EMBL/GenBank/DDBJ databases">
        <title>Draft genome of the type strains Burkholderia anthina DSM16086.</title>
        <authorList>
            <person name="Hertel R."/>
            <person name="Meissner J."/>
            <person name="Poehlein A."/>
            <person name="Daniel R."/>
            <person name="Commichau F.M."/>
        </authorList>
    </citation>
    <scope>NUCLEOTIDE SEQUENCE [LARGE SCALE GENOMIC DNA]</scope>
    <source>
        <strain evidence="2 5">DSM 16086</strain>
    </source>
</reference>
<sequence length="236" mass="25616">MSVVDPVELDAAPASRIAPAVRPAGSGGTRSRRGTFIKWLRKVHGWIGLWGAALGLLFGTTGFLLNHRAPPLRIQTGAPHVGTLRLEVPDPEPASPRELAQWLRTQPDLHLPERMGRVQKEPEHPVAWGDRETVQPEHWQLVFASPHENVAVDYWVGSDTMTLKRSENGTLAWLTNLHKGVGMSIGWVLLVDTLAGALILLSLTGVLLWTELNKRKTVGAVLVVGSIVAIVCAASA</sequence>
<evidence type="ECO:0000313" key="2">
    <source>
        <dbReference type="EMBL" id="MBM2767754.1"/>
    </source>
</evidence>
<organism evidence="3 4">
    <name type="scientific">Burkholderia anthina</name>
    <dbReference type="NCBI Taxonomy" id="179879"/>
    <lineage>
        <taxon>Bacteria</taxon>
        <taxon>Pseudomonadati</taxon>
        <taxon>Pseudomonadota</taxon>
        <taxon>Betaproteobacteria</taxon>
        <taxon>Burkholderiales</taxon>
        <taxon>Burkholderiaceae</taxon>
        <taxon>Burkholderia</taxon>
        <taxon>Burkholderia cepacia complex</taxon>
    </lineage>
</organism>
<accession>A0A6P2GBM4</accession>
<keyword evidence="1" id="KW-0812">Transmembrane</keyword>
<evidence type="ECO:0000313" key="5">
    <source>
        <dbReference type="Proteomes" id="UP000755577"/>
    </source>
</evidence>
<evidence type="ECO:0000313" key="3">
    <source>
        <dbReference type="EMBL" id="VVU51142.1"/>
    </source>
</evidence>
<keyword evidence="1" id="KW-0472">Membrane</keyword>
<dbReference type="EMBL" id="CABVLY010000015">
    <property type="protein sequence ID" value="VVU51142.1"/>
    <property type="molecule type" value="Genomic_DNA"/>
</dbReference>
<dbReference type="PANTHER" id="PTHR40115">
    <property type="entry name" value="INNER MEMBRANE PROTEIN WITH PEPSY TM HELIX"/>
    <property type="match status" value="1"/>
</dbReference>
<evidence type="ECO:0000256" key="1">
    <source>
        <dbReference type="SAM" id="Phobius"/>
    </source>
</evidence>
<dbReference type="GeneID" id="56501912"/>
<proteinExistence type="predicted"/>
<keyword evidence="5" id="KW-1185">Reference proteome</keyword>
<name>A0A6P2GBM4_9BURK</name>
<dbReference type="Proteomes" id="UP000755577">
    <property type="component" value="Unassembled WGS sequence"/>
</dbReference>
<dbReference type="Pfam" id="PF16357">
    <property type="entry name" value="PepSY_TM_like_2"/>
    <property type="match status" value="1"/>
</dbReference>
<dbReference type="Proteomes" id="UP000494201">
    <property type="component" value="Unassembled WGS sequence"/>
</dbReference>
<feature type="transmembrane region" description="Helical" evidence="1">
    <location>
        <begin position="43"/>
        <end position="65"/>
    </location>
</feature>